<evidence type="ECO:0008006" key="3">
    <source>
        <dbReference type="Google" id="ProtNLM"/>
    </source>
</evidence>
<gene>
    <name evidence="1" type="ORF">L9G74_09695</name>
</gene>
<proteinExistence type="predicted"/>
<reference evidence="2" key="1">
    <citation type="submission" date="2023-07" db="EMBL/GenBank/DDBJ databases">
        <title>Shewanella mangrovi sp. nov., an acetaldehyde- degrading bacterium isolated from mangrove sediment.</title>
        <authorList>
            <person name="Liu Y."/>
        </authorList>
    </citation>
    <scope>NUCLEOTIDE SEQUENCE [LARGE SCALE GENOMIC DNA]</scope>
    <source>
        <strain evidence="2">C32</strain>
    </source>
</reference>
<accession>A0ABT2FK82</accession>
<evidence type="ECO:0000313" key="2">
    <source>
        <dbReference type="Proteomes" id="UP001201549"/>
    </source>
</evidence>
<dbReference type="RefSeq" id="WP_238896108.1">
    <property type="nucleotide sequence ID" value="NZ_JAKOGG010000005.1"/>
</dbReference>
<dbReference type="EMBL" id="JAKOGG010000005">
    <property type="protein sequence ID" value="MCS4556713.1"/>
    <property type="molecule type" value="Genomic_DNA"/>
</dbReference>
<organism evidence="1 2">
    <name type="scientific">Shewanella electrica</name>
    <dbReference type="NCBI Taxonomy" id="515560"/>
    <lineage>
        <taxon>Bacteria</taxon>
        <taxon>Pseudomonadati</taxon>
        <taxon>Pseudomonadota</taxon>
        <taxon>Gammaproteobacteria</taxon>
        <taxon>Alteromonadales</taxon>
        <taxon>Shewanellaceae</taxon>
        <taxon>Shewanella</taxon>
    </lineage>
</organism>
<dbReference type="Proteomes" id="UP001201549">
    <property type="component" value="Unassembled WGS sequence"/>
</dbReference>
<evidence type="ECO:0000313" key="1">
    <source>
        <dbReference type="EMBL" id="MCS4556713.1"/>
    </source>
</evidence>
<keyword evidence="2" id="KW-1185">Reference proteome</keyword>
<name>A0ABT2FK82_9GAMM</name>
<protein>
    <recommendedName>
        <fullName evidence="3">SMI1/KNR4 family protein</fullName>
    </recommendedName>
</protein>
<sequence length="116" mass="13559">MNGLIALDQLYFPQEAIHWPEHWWVLNDDKDQDFRMRMQHLLNGELSEQHPLWGLQPVVLAKDDDDLVVHLNDGRYAVVHIVGSGKIDQYPTRFPSCYIFGNVTELQQWLEDPFGS</sequence>
<comment type="caution">
    <text evidence="1">The sequence shown here is derived from an EMBL/GenBank/DDBJ whole genome shotgun (WGS) entry which is preliminary data.</text>
</comment>